<evidence type="ECO:0000256" key="12">
    <source>
        <dbReference type="RuleBase" id="RU000679"/>
    </source>
</evidence>
<organism evidence="14 15">
    <name type="scientific">Eumeta variegata</name>
    <name type="common">Bagworm moth</name>
    <name type="synonym">Eumeta japonica</name>
    <dbReference type="NCBI Taxonomy" id="151549"/>
    <lineage>
        <taxon>Eukaryota</taxon>
        <taxon>Metazoa</taxon>
        <taxon>Ecdysozoa</taxon>
        <taxon>Arthropoda</taxon>
        <taxon>Hexapoda</taxon>
        <taxon>Insecta</taxon>
        <taxon>Pterygota</taxon>
        <taxon>Neoptera</taxon>
        <taxon>Endopterygota</taxon>
        <taxon>Lepidoptera</taxon>
        <taxon>Glossata</taxon>
        <taxon>Ditrysia</taxon>
        <taxon>Tineoidea</taxon>
        <taxon>Psychidae</taxon>
        <taxon>Oiketicinae</taxon>
        <taxon>Eumeta</taxon>
    </lineage>
</organism>
<protein>
    <submittedName>
        <fullName evidence="14">Pickpocket protein 28</fullName>
    </submittedName>
</protein>
<dbReference type="EMBL" id="BGZK01000433">
    <property type="protein sequence ID" value="GBP43276.1"/>
    <property type="molecule type" value="Genomic_DNA"/>
</dbReference>
<evidence type="ECO:0000256" key="6">
    <source>
        <dbReference type="ARBA" id="ARBA00022989"/>
    </source>
</evidence>
<dbReference type="PANTHER" id="PTHR11690">
    <property type="entry name" value="AMILORIDE-SENSITIVE SODIUM CHANNEL-RELATED"/>
    <property type="match status" value="1"/>
</dbReference>
<feature type="transmembrane region" description="Helical" evidence="13">
    <location>
        <begin position="262"/>
        <end position="281"/>
    </location>
</feature>
<evidence type="ECO:0000313" key="15">
    <source>
        <dbReference type="Proteomes" id="UP000299102"/>
    </source>
</evidence>
<dbReference type="PANTHER" id="PTHR11690:SF288">
    <property type="entry name" value="AMILORIDE-SENSITIVE NA+ CHANNEL-RELATED"/>
    <property type="match status" value="1"/>
</dbReference>
<dbReference type="Pfam" id="PF00858">
    <property type="entry name" value="ASC"/>
    <property type="match status" value="1"/>
</dbReference>
<gene>
    <name evidence="14" type="primary">ppk28</name>
    <name evidence="14" type="ORF">EVAR_31159_1</name>
</gene>
<keyword evidence="15" id="KW-1185">Reference proteome</keyword>
<keyword evidence="3 12" id="KW-0813">Transport</keyword>
<evidence type="ECO:0000256" key="8">
    <source>
        <dbReference type="ARBA" id="ARBA00023065"/>
    </source>
</evidence>
<name>A0A4C1VVL7_EUMVA</name>
<evidence type="ECO:0000256" key="11">
    <source>
        <dbReference type="ARBA" id="ARBA00023303"/>
    </source>
</evidence>
<keyword evidence="9 13" id="KW-0472">Membrane</keyword>
<dbReference type="GO" id="GO:0005886">
    <property type="term" value="C:plasma membrane"/>
    <property type="evidence" value="ECO:0007669"/>
    <property type="project" value="TreeGrafter"/>
</dbReference>
<keyword evidence="4 12" id="KW-0894">Sodium channel</keyword>
<evidence type="ECO:0000256" key="10">
    <source>
        <dbReference type="ARBA" id="ARBA00023201"/>
    </source>
</evidence>
<evidence type="ECO:0000256" key="2">
    <source>
        <dbReference type="ARBA" id="ARBA00007193"/>
    </source>
</evidence>
<dbReference type="STRING" id="151549.A0A4C1VVL7"/>
<evidence type="ECO:0000313" key="14">
    <source>
        <dbReference type="EMBL" id="GBP43276.1"/>
    </source>
</evidence>
<dbReference type="InterPro" id="IPR001873">
    <property type="entry name" value="ENaC"/>
</dbReference>
<accession>A0A4C1VVL7</accession>
<evidence type="ECO:0000256" key="1">
    <source>
        <dbReference type="ARBA" id="ARBA00004141"/>
    </source>
</evidence>
<comment type="similarity">
    <text evidence="2 12">Belongs to the amiloride-sensitive sodium channel (TC 1.A.6) family.</text>
</comment>
<evidence type="ECO:0000256" key="7">
    <source>
        <dbReference type="ARBA" id="ARBA00023053"/>
    </source>
</evidence>
<dbReference type="GO" id="GO:0015280">
    <property type="term" value="F:ligand-gated sodium channel activity"/>
    <property type="evidence" value="ECO:0007669"/>
    <property type="project" value="TreeGrafter"/>
</dbReference>
<dbReference type="Proteomes" id="UP000299102">
    <property type="component" value="Unassembled WGS sequence"/>
</dbReference>
<proteinExistence type="inferred from homology"/>
<keyword evidence="10 12" id="KW-0739">Sodium transport</keyword>
<evidence type="ECO:0000256" key="13">
    <source>
        <dbReference type="SAM" id="Phobius"/>
    </source>
</evidence>
<keyword evidence="8 12" id="KW-0406">Ion transport</keyword>
<dbReference type="AlphaFoldDB" id="A0A4C1VVL7"/>
<keyword evidence="7" id="KW-0915">Sodium</keyword>
<dbReference type="OrthoDB" id="6021021at2759"/>
<keyword evidence="11 12" id="KW-0407">Ion channel</keyword>
<comment type="subcellular location">
    <subcellularLocation>
        <location evidence="1">Membrane</location>
        <topology evidence="1">Multi-pass membrane protein</topology>
    </subcellularLocation>
</comment>
<keyword evidence="5 12" id="KW-0812">Transmembrane</keyword>
<reference evidence="14 15" key="1">
    <citation type="journal article" date="2019" name="Commun. Biol.">
        <title>The bagworm genome reveals a unique fibroin gene that provides high tensile strength.</title>
        <authorList>
            <person name="Kono N."/>
            <person name="Nakamura H."/>
            <person name="Ohtoshi R."/>
            <person name="Tomita M."/>
            <person name="Numata K."/>
            <person name="Arakawa K."/>
        </authorList>
    </citation>
    <scope>NUCLEOTIDE SEQUENCE [LARGE SCALE GENOMIC DNA]</scope>
</reference>
<sequence length="291" mass="33379">MYIGSRTFKNIYPHLQRSINELAQWFQTWRIEVYLHQPTDLPRPGTHYYPVQNEQTTPLAIGLRVITVSEKLKDYTSETNFVIFKNTRGATAKSNVGLTTPLRSAAACGSTCPAHNNSQQICCFSDRQCIVEAQEELAARERQLTLKTAAGHAAGEGCRCLPGCHYDAKVLESDFLNKRMEAFYALKFNKTWEVRRERLISICITVTSTAKTLRERLLRRLPGKRNTNRLSKLLEYFKNDQFTTITRSELFCRTDFLANCEGLLGLFLGFSFLSIVETIYYSSLRQISWKC</sequence>
<evidence type="ECO:0000256" key="5">
    <source>
        <dbReference type="ARBA" id="ARBA00022692"/>
    </source>
</evidence>
<evidence type="ECO:0000256" key="3">
    <source>
        <dbReference type="ARBA" id="ARBA00022448"/>
    </source>
</evidence>
<dbReference type="Gene3D" id="1.10.287.770">
    <property type="entry name" value="YojJ-like"/>
    <property type="match status" value="1"/>
</dbReference>
<evidence type="ECO:0000256" key="9">
    <source>
        <dbReference type="ARBA" id="ARBA00023136"/>
    </source>
</evidence>
<keyword evidence="6 13" id="KW-1133">Transmembrane helix</keyword>
<evidence type="ECO:0000256" key="4">
    <source>
        <dbReference type="ARBA" id="ARBA00022461"/>
    </source>
</evidence>
<comment type="caution">
    <text evidence="14">The sequence shown here is derived from an EMBL/GenBank/DDBJ whole genome shotgun (WGS) entry which is preliminary data.</text>
</comment>